<reference evidence="2" key="1">
    <citation type="journal article" date="2011" name="Nat. Biotechnol.">
        <title>The genomic sequence of the Chinese hamster ovary (CHO)-K1 cell line.</title>
        <authorList>
            <person name="Xu X."/>
            <person name="Nagarajan H."/>
            <person name="Lewis N.E."/>
            <person name="Pan S."/>
            <person name="Cai Z."/>
            <person name="Liu X."/>
            <person name="Chen W."/>
            <person name="Xie M."/>
            <person name="Wang W."/>
            <person name="Hammond S."/>
            <person name="Andersen M.R."/>
            <person name="Neff N."/>
            <person name="Passarelli B."/>
            <person name="Koh W."/>
            <person name="Fan H.C."/>
            <person name="Wang J."/>
            <person name="Gui Y."/>
            <person name="Lee K.H."/>
            <person name="Betenbaugh M.J."/>
            <person name="Quake S.R."/>
            <person name="Famili I."/>
            <person name="Palsson B.O."/>
            <person name="Wang J."/>
        </authorList>
    </citation>
    <scope>NUCLEOTIDE SEQUENCE [LARGE SCALE GENOMIC DNA]</scope>
    <source>
        <strain evidence="2">CHO K1 cell line</strain>
    </source>
</reference>
<dbReference type="InParanoid" id="G3ILM8"/>
<dbReference type="EMBL" id="JH004154">
    <property type="protein sequence ID" value="EGW15153.1"/>
    <property type="molecule type" value="Genomic_DNA"/>
</dbReference>
<evidence type="ECO:0000313" key="1">
    <source>
        <dbReference type="EMBL" id="EGW15153.1"/>
    </source>
</evidence>
<accession>G3ILM8</accession>
<name>G3ILM8_CRIGR</name>
<sequence length="111" mass="12531">MPPNGSLILVEKATKKPSRCLLPPQTPPAFLVRLWLHLGSLLLEDPETQLLGTSEYSQWEHQGVFSLLMKHHGASRVPWSRLFSKAAGLIELTRSRWLWAASPESTEDSWS</sequence>
<gene>
    <name evidence="1" type="ORF">I79_024798</name>
</gene>
<organism evidence="1 2">
    <name type="scientific">Cricetulus griseus</name>
    <name type="common">Chinese hamster</name>
    <name type="synonym">Cricetulus barabensis griseus</name>
    <dbReference type="NCBI Taxonomy" id="10029"/>
    <lineage>
        <taxon>Eukaryota</taxon>
        <taxon>Metazoa</taxon>
        <taxon>Chordata</taxon>
        <taxon>Craniata</taxon>
        <taxon>Vertebrata</taxon>
        <taxon>Euteleostomi</taxon>
        <taxon>Mammalia</taxon>
        <taxon>Eutheria</taxon>
        <taxon>Euarchontoglires</taxon>
        <taxon>Glires</taxon>
        <taxon>Rodentia</taxon>
        <taxon>Myomorpha</taxon>
        <taxon>Muroidea</taxon>
        <taxon>Cricetidae</taxon>
        <taxon>Cricetinae</taxon>
        <taxon>Cricetulus</taxon>
    </lineage>
</organism>
<protein>
    <submittedName>
        <fullName evidence="1">Uncharacterized protein</fullName>
    </submittedName>
</protein>
<dbReference type="AlphaFoldDB" id="G3ILM8"/>
<evidence type="ECO:0000313" key="2">
    <source>
        <dbReference type="Proteomes" id="UP000001075"/>
    </source>
</evidence>
<proteinExistence type="predicted"/>
<dbReference type="Proteomes" id="UP000001075">
    <property type="component" value="Unassembled WGS sequence"/>
</dbReference>